<name>A0ACC0NDJ5_RHOML</name>
<evidence type="ECO:0000313" key="2">
    <source>
        <dbReference type="Proteomes" id="UP001062846"/>
    </source>
</evidence>
<protein>
    <submittedName>
        <fullName evidence="1">Uncharacterized protein</fullName>
    </submittedName>
</protein>
<comment type="caution">
    <text evidence="1">The sequence shown here is derived from an EMBL/GenBank/DDBJ whole genome shotgun (WGS) entry which is preliminary data.</text>
</comment>
<accession>A0ACC0NDJ5</accession>
<organism evidence="1 2">
    <name type="scientific">Rhododendron molle</name>
    <name type="common">Chinese azalea</name>
    <name type="synonym">Azalea mollis</name>
    <dbReference type="NCBI Taxonomy" id="49168"/>
    <lineage>
        <taxon>Eukaryota</taxon>
        <taxon>Viridiplantae</taxon>
        <taxon>Streptophyta</taxon>
        <taxon>Embryophyta</taxon>
        <taxon>Tracheophyta</taxon>
        <taxon>Spermatophyta</taxon>
        <taxon>Magnoliopsida</taxon>
        <taxon>eudicotyledons</taxon>
        <taxon>Gunneridae</taxon>
        <taxon>Pentapetalae</taxon>
        <taxon>asterids</taxon>
        <taxon>Ericales</taxon>
        <taxon>Ericaceae</taxon>
        <taxon>Ericoideae</taxon>
        <taxon>Rhodoreae</taxon>
        <taxon>Rhododendron</taxon>
    </lineage>
</organism>
<dbReference type="Proteomes" id="UP001062846">
    <property type="component" value="Chromosome 6"/>
</dbReference>
<proteinExistence type="predicted"/>
<dbReference type="EMBL" id="CM046393">
    <property type="protein sequence ID" value="KAI8551295.1"/>
    <property type="molecule type" value="Genomic_DNA"/>
</dbReference>
<reference evidence="1" key="1">
    <citation type="submission" date="2022-02" db="EMBL/GenBank/DDBJ databases">
        <title>Plant Genome Project.</title>
        <authorList>
            <person name="Zhang R.-G."/>
        </authorList>
    </citation>
    <scope>NUCLEOTIDE SEQUENCE</scope>
    <source>
        <strain evidence="1">AT1</strain>
    </source>
</reference>
<gene>
    <name evidence="1" type="ORF">RHMOL_Rhmol06G0174600</name>
</gene>
<sequence>MISSLYFLPNRVGLQGTCSLVKLFDASHLCPHYPLTGRNLHLVSVAKLLFNHIWDVLKDVPSFQHEYGIILRHLLVVRDYRVHMRVRFYCSLVIFHKEKVQTNLTVKNSTQSNPKEDVFRCILTLHSLLENPPGDFPISNPFAYLFVSRDEGKLSRKLIECVTDALILYARLQLNLTRGAVDGSELVEHLLDLVGMELDQKCICSANLAWSDTTKDDKCGNLTSSQYGVVELAALVFYRVVMQRLLAVL</sequence>
<evidence type="ECO:0000313" key="1">
    <source>
        <dbReference type="EMBL" id="KAI8551295.1"/>
    </source>
</evidence>
<keyword evidence="2" id="KW-1185">Reference proteome</keyword>